<dbReference type="PROSITE" id="PS50157">
    <property type="entry name" value="ZINC_FINGER_C2H2_2"/>
    <property type="match status" value="1"/>
</dbReference>
<name>A0A9P0BJ61_BRAAE</name>
<organism evidence="3 4">
    <name type="scientific">Brassicogethes aeneus</name>
    <name type="common">Rape pollen beetle</name>
    <name type="synonym">Meligethes aeneus</name>
    <dbReference type="NCBI Taxonomy" id="1431903"/>
    <lineage>
        <taxon>Eukaryota</taxon>
        <taxon>Metazoa</taxon>
        <taxon>Ecdysozoa</taxon>
        <taxon>Arthropoda</taxon>
        <taxon>Hexapoda</taxon>
        <taxon>Insecta</taxon>
        <taxon>Pterygota</taxon>
        <taxon>Neoptera</taxon>
        <taxon>Endopterygota</taxon>
        <taxon>Coleoptera</taxon>
        <taxon>Polyphaga</taxon>
        <taxon>Cucujiformia</taxon>
        <taxon>Nitidulidae</taxon>
        <taxon>Meligethinae</taxon>
        <taxon>Brassicogethes</taxon>
    </lineage>
</organism>
<evidence type="ECO:0000256" key="1">
    <source>
        <dbReference type="PROSITE-ProRule" id="PRU00042"/>
    </source>
</evidence>
<evidence type="ECO:0000313" key="3">
    <source>
        <dbReference type="EMBL" id="CAH0563069.1"/>
    </source>
</evidence>
<dbReference type="Proteomes" id="UP001154078">
    <property type="component" value="Chromosome 8"/>
</dbReference>
<evidence type="ECO:0000313" key="4">
    <source>
        <dbReference type="Proteomes" id="UP001154078"/>
    </source>
</evidence>
<keyword evidence="4" id="KW-1185">Reference proteome</keyword>
<accession>A0A9P0BJ61</accession>
<sequence>MIECDKKADPPDKIQKTFAGDKRSVVAKDVCDTILVQIKDRFDFKYHLSAFKCIHYLMQKKIKFYWRSQNQFDSTVKSQPMLDSIHTILSSQTRPPPLTHSSCKGSFPTLARLRGHIFSRKCKDRTKCRYCGKRYDEYKKIRHHDKRSHPVECAKEDETCQNRFESEYLEILSSIELRALKGIMSLKDIEAATGRI</sequence>
<evidence type="ECO:0000259" key="2">
    <source>
        <dbReference type="PROSITE" id="PS50157"/>
    </source>
</evidence>
<dbReference type="PROSITE" id="PS00028">
    <property type="entry name" value="ZINC_FINGER_C2H2_1"/>
    <property type="match status" value="1"/>
</dbReference>
<proteinExistence type="predicted"/>
<gene>
    <name evidence="3" type="ORF">MELIAE_LOCUS12055</name>
</gene>
<dbReference type="OrthoDB" id="6725296at2759"/>
<keyword evidence="1" id="KW-0862">Zinc</keyword>
<dbReference type="InterPro" id="IPR013087">
    <property type="entry name" value="Znf_C2H2_type"/>
</dbReference>
<protein>
    <recommendedName>
        <fullName evidence="2">C2H2-type domain-containing protein</fullName>
    </recommendedName>
</protein>
<feature type="domain" description="C2H2-type" evidence="2">
    <location>
        <begin position="126"/>
        <end position="154"/>
    </location>
</feature>
<keyword evidence="1" id="KW-0479">Metal-binding</keyword>
<dbReference type="AlphaFoldDB" id="A0A9P0BJ61"/>
<dbReference type="EMBL" id="OV121139">
    <property type="protein sequence ID" value="CAH0563069.1"/>
    <property type="molecule type" value="Genomic_DNA"/>
</dbReference>
<reference evidence="3" key="1">
    <citation type="submission" date="2021-12" db="EMBL/GenBank/DDBJ databases">
        <authorList>
            <person name="King R."/>
        </authorList>
    </citation>
    <scope>NUCLEOTIDE SEQUENCE</scope>
</reference>
<dbReference type="GO" id="GO:0008270">
    <property type="term" value="F:zinc ion binding"/>
    <property type="evidence" value="ECO:0007669"/>
    <property type="project" value="UniProtKB-KW"/>
</dbReference>
<keyword evidence="1" id="KW-0863">Zinc-finger</keyword>